<keyword evidence="3" id="KW-1185">Reference proteome</keyword>
<feature type="compositionally biased region" description="Basic and acidic residues" evidence="1">
    <location>
        <begin position="69"/>
        <end position="101"/>
    </location>
</feature>
<dbReference type="Proteomes" id="UP001159641">
    <property type="component" value="Unassembled WGS sequence"/>
</dbReference>
<organism evidence="2 3">
    <name type="scientific">Eschrichtius robustus</name>
    <name type="common">California gray whale</name>
    <name type="synonym">Eschrichtius gibbosus</name>
    <dbReference type="NCBI Taxonomy" id="9764"/>
    <lineage>
        <taxon>Eukaryota</taxon>
        <taxon>Metazoa</taxon>
        <taxon>Chordata</taxon>
        <taxon>Craniata</taxon>
        <taxon>Vertebrata</taxon>
        <taxon>Euteleostomi</taxon>
        <taxon>Mammalia</taxon>
        <taxon>Eutheria</taxon>
        <taxon>Laurasiatheria</taxon>
        <taxon>Artiodactyla</taxon>
        <taxon>Whippomorpha</taxon>
        <taxon>Cetacea</taxon>
        <taxon>Mysticeti</taxon>
        <taxon>Eschrichtiidae</taxon>
        <taxon>Eschrichtius</taxon>
    </lineage>
</organism>
<proteinExistence type="predicted"/>
<name>A0AB34H0G3_ESCRO</name>
<feature type="region of interest" description="Disordered" evidence="1">
    <location>
        <begin position="1"/>
        <end position="117"/>
    </location>
</feature>
<reference evidence="2 3" key="1">
    <citation type="submission" date="2022-11" db="EMBL/GenBank/DDBJ databases">
        <title>Whole genome sequence of Eschrichtius robustus ER-17-0199.</title>
        <authorList>
            <person name="Bruniche-Olsen A."/>
            <person name="Black A.N."/>
            <person name="Fields C.J."/>
            <person name="Walden K."/>
            <person name="Dewoody J.A."/>
        </authorList>
    </citation>
    <scope>NUCLEOTIDE SEQUENCE [LARGE SCALE GENOMIC DNA]</scope>
    <source>
        <strain evidence="2">ER-17-0199</strain>
        <tissue evidence="2">Blubber</tissue>
    </source>
</reference>
<gene>
    <name evidence="2" type="ORF">J1605_008143</name>
</gene>
<accession>A0AB34H0G3</accession>
<dbReference type="EMBL" id="JAIQCJ010002046">
    <property type="protein sequence ID" value="KAJ8784491.1"/>
    <property type="molecule type" value="Genomic_DNA"/>
</dbReference>
<comment type="caution">
    <text evidence="2">The sequence shown here is derived from an EMBL/GenBank/DDBJ whole genome shotgun (WGS) entry which is preliminary data.</text>
</comment>
<sequence>MSGGSTYCVCSKKPVSSATKDVSGRSPAVGGSLGTGGLGPRISVVAGGAAAETAGGASDPAASSATVGEQKRTVAEDGDFRGERARALARRRERDGGDRRARLPGGGGRGGTNALSGGGGGVCVRAGSQEAGGGGALRCLIPRGSGEVRFQADAVA</sequence>
<evidence type="ECO:0000313" key="3">
    <source>
        <dbReference type="Proteomes" id="UP001159641"/>
    </source>
</evidence>
<feature type="compositionally biased region" description="Gly residues" evidence="1">
    <location>
        <begin position="104"/>
        <end position="117"/>
    </location>
</feature>
<evidence type="ECO:0000256" key="1">
    <source>
        <dbReference type="SAM" id="MobiDB-lite"/>
    </source>
</evidence>
<feature type="compositionally biased region" description="Low complexity" evidence="1">
    <location>
        <begin position="46"/>
        <end position="65"/>
    </location>
</feature>
<evidence type="ECO:0000313" key="2">
    <source>
        <dbReference type="EMBL" id="KAJ8784491.1"/>
    </source>
</evidence>
<dbReference type="AlphaFoldDB" id="A0AB34H0G3"/>
<protein>
    <submittedName>
        <fullName evidence="2">Uncharacterized protein</fullName>
    </submittedName>
</protein>